<protein>
    <submittedName>
        <fullName evidence="2">Uncharacterized protein</fullName>
    </submittedName>
</protein>
<organism evidence="2 3">
    <name type="scientific">Cyanobium usitatum str. Tous</name>
    <dbReference type="NCBI Taxonomy" id="2116684"/>
    <lineage>
        <taxon>Bacteria</taxon>
        <taxon>Bacillati</taxon>
        <taxon>Cyanobacteriota</taxon>
        <taxon>Cyanophyceae</taxon>
        <taxon>Synechococcales</taxon>
        <taxon>Prochlorococcaceae</taxon>
        <taxon>Cyanobium</taxon>
    </lineage>
</organism>
<dbReference type="EMBL" id="PXXO01000019">
    <property type="protein sequence ID" value="PSJ03613.1"/>
    <property type="molecule type" value="Genomic_DNA"/>
</dbReference>
<reference evidence="2 3" key="1">
    <citation type="journal article" date="2018" name="Environ. Microbiol.">
        <title>Ecological and genomic features of two widespread freshwater picocyanobacteria.</title>
        <authorList>
            <person name="Cabello-Yeves P.J."/>
            <person name="Picazo A."/>
            <person name="Camacho A."/>
            <person name="Callieri C."/>
            <person name="Rosselli R."/>
            <person name="Roda-Garcia J.J."/>
            <person name="Coutinho F.H."/>
            <person name="Rodriguez-Valera F."/>
        </authorList>
    </citation>
    <scope>NUCLEOTIDE SEQUENCE [LARGE SCALE GENOMIC DNA]</scope>
    <source>
        <strain evidence="2 3">Tous</strain>
    </source>
</reference>
<gene>
    <name evidence="2" type="ORF">C7K55_12360</name>
</gene>
<name>A0A2P7MQX7_9CYAN</name>
<feature type="chain" id="PRO_5015176853" evidence="1">
    <location>
        <begin position="20"/>
        <end position="156"/>
    </location>
</feature>
<proteinExistence type="predicted"/>
<accession>A0A2P7MQX7</accession>
<evidence type="ECO:0000256" key="1">
    <source>
        <dbReference type="SAM" id="SignalP"/>
    </source>
</evidence>
<evidence type="ECO:0000313" key="3">
    <source>
        <dbReference type="Proteomes" id="UP000243002"/>
    </source>
</evidence>
<comment type="caution">
    <text evidence="2">The sequence shown here is derived from an EMBL/GenBank/DDBJ whole genome shotgun (WGS) entry which is preliminary data.</text>
</comment>
<dbReference type="Proteomes" id="UP000243002">
    <property type="component" value="Unassembled WGS sequence"/>
</dbReference>
<sequence length="156" mass="16138">MVLVGAGAAAAVAALQAEAGPPLALALGLPWGNPLAIEQPPQSLASLAEQGPGLVPLPLDPGLVLQGFGHWAEALGAWRQPVLLLLTAEQLQTGLPAAMAALLAQWQVPLAGLVQAGGPWQPDLRRGDGLPWLGTLEEPFDLAPALALRWELLLSR</sequence>
<keyword evidence="3" id="KW-1185">Reference proteome</keyword>
<keyword evidence="1" id="KW-0732">Signal</keyword>
<feature type="signal peptide" evidence="1">
    <location>
        <begin position="1"/>
        <end position="19"/>
    </location>
</feature>
<dbReference type="AlphaFoldDB" id="A0A2P7MQX7"/>
<evidence type="ECO:0000313" key="2">
    <source>
        <dbReference type="EMBL" id="PSJ03613.1"/>
    </source>
</evidence>